<accession>A0ABQ7J5Z8</accession>
<keyword evidence="6 10" id="KW-1133">Transmembrane helix</keyword>
<comment type="similarity">
    <text evidence="2 9">Belongs to the membrane-bound acyltransferase family. Sterol o-acyltransferase subfamily.</text>
</comment>
<protein>
    <recommendedName>
        <fullName evidence="9">O-acyltransferase</fullName>
    </recommendedName>
</protein>
<dbReference type="PANTHER" id="PTHR10408">
    <property type="entry name" value="STEROL O-ACYLTRANSFERASE"/>
    <property type="match status" value="1"/>
</dbReference>
<evidence type="ECO:0000256" key="1">
    <source>
        <dbReference type="ARBA" id="ARBA00004477"/>
    </source>
</evidence>
<feature type="transmembrane region" description="Helical" evidence="10">
    <location>
        <begin position="443"/>
        <end position="463"/>
    </location>
</feature>
<dbReference type="EMBL" id="JADAQX010000766">
    <property type="protein sequence ID" value="KAF8819424.1"/>
    <property type="molecule type" value="Genomic_DNA"/>
</dbReference>
<gene>
    <name evidence="11" type="primary">ACAT1A</name>
    <name evidence="11" type="ORF">IE077_001051</name>
</gene>
<evidence type="ECO:0000313" key="11">
    <source>
        <dbReference type="EMBL" id="KAF8819424.1"/>
    </source>
</evidence>
<sequence>MESSAATVLACTAQISFKNDKSSEVNLAACAESSSVKQRHLRKSCEGANIIIPSGRNHAILEPSDAAKVGSDVAENFAKENSKNNLAQQVDTPSQTSKCEELSNTVEQKAMRQKHNIPAKNEYKEKPASASRLDHFADSSTIRQSEFRGFANLFIIVAIFYVFCNPLICWYEKKSLFDMSLARAMFDDFFFLMFMWLKLCLWSFTAFGLHKLYSKRLISSKMLTVLQHGTQSICIFYAIGQCIINAWPIIPAAFIQLLSVVYFMKMHSYTETNRKLFDTMETEGSCENYPQSASLKGYCFYLFCPVLVYETQYPLGSGFRIGYFILKMFALIGAMIVMYMACTSYIIPTIMMSPKLCLLETALRLIFPLLSIDILVFYIIFECICNLFAEITNFGDRDFYQDWWNSTCWDEFSRKWNRPVHVFLLRHIYLEPQAKFSWSPRDATVATFLFSALLHEMILAVCFRLIRMYMFLMMLLQLPLIAFGKFYRGTVVGNFIFWGGMMLGVPLLAVAYGREWAIVNYSSGETPPLRLI</sequence>
<feature type="transmembrane region" description="Helical" evidence="10">
    <location>
        <begin position="321"/>
        <end position="341"/>
    </location>
</feature>
<dbReference type="PANTHER" id="PTHR10408:SF9">
    <property type="entry name" value="STEROL O-ACYLTRANSFERASE 2-RELATED"/>
    <property type="match status" value="1"/>
</dbReference>
<evidence type="ECO:0000256" key="6">
    <source>
        <dbReference type="ARBA" id="ARBA00022989"/>
    </source>
</evidence>
<dbReference type="PIRSF" id="PIRSF000439">
    <property type="entry name" value="Oat_ACAT_DAG_ARE"/>
    <property type="match status" value="1"/>
</dbReference>
<evidence type="ECO:0000256" key="3">
    <source>
        <dbReference type="ARBA" id="ARBA00022679"/>
    </source>
</evidence>
<name>A0ABQ7J5Z8_9APIC</name>
<evidence type="ECO:0000256" key="10">
    <source>
        <dbReference type="SAM" id="Phobius"/>
    </source>
</evidence>
<proteinExistence type="inferred from homology"/>
<keyword evidence="5 9" id="KW-0256">Endoplasmic reticulum</keyword>
<evidence type="ECO:0000256" key="4">
    <source>
        <dbReference type="ARBA" id="ARBA00022692"/>
    </source>
</evidence>
<feature type="transmembrane region" description="Helical" evidence="10">
    <location>
        <begin position="495"/>
        <end position="513"/>
    </location>
</feature>
<comment type="caution">
    <text evidence="11">The sequence shown here is derived from an EMBL/GenBank/DDBJ whole genome shotgun (WGS) entry which is preliminary data.</text>
</comment>
<keyword evidence="12" id="KW-1185">Reference proteome</keyword>
<keyword evidence="8 9" id="KW-0012">Acyltransferase</keyword>
<feature type="transmembrane region" description="Helical" evidence="10">
    <location>
        <begin position="150"/>
        <end position="169"/>
    </location>
</feature>
<dbReference type="Pfam" id="PF03062">
    <property type="entry name" value="MBOAT"/>
    <property type="match status" value="1"/>
</dbReference>
<comment type="subcellular location">
    <subcellularLocation>
        <location evidence="1 9">Endoplasmic reticulum membrane</location>
        <topology evidence="1 9">Multi-pass membrane protein</topology>
    </subcellularLocation>
</comment>
<feature type="transmembrane region" description="Helical" evidence="10">
    <location>
        <begin position="189"/>
        <end position="210"/>
    </location>
</feature>
<evidence type="ECO:0000256" key="9">
    <source>
        <dbReference type="PIRNR" id="PIRNR000439"/>
    </source>
</evidence>
<dbReference type="GO" id="GO:0016746">
    <property type="term" value="F:acyltransferase activity"/>
    <property type="evidence" value="ECO:0007669"/>
    <property type="project" value="UniProtKB-KW"/>
</dbReference>
<evidence type="ECO:0000256" key="2">
    <source>
        <dbReference type="ARBA" id="ARBA00009010"/>
    </source>
</evidence>
<dbReference type="InterPro" id="IPR004299">
    <property type="entry name" value="MBOAT_fam"/>
</dbReference>
<keyword evidence="7 9" id="KW-0472">Membrane</keyword>
<keyword evidence="4 10" id="KW-0812">Transmembrane</keyword>
<evidence type="ECO:0000256" key="7">
    <source>
        <dbReference type="ARBA" id="ARBA00023136"/>
    </source>
</evidence>
<dbReference type="Proteomes" id="UP000823046">
    <property type="component" value="Unassembled WGS sequence"/>
</dbReference>
<evidence type="ECO:0000256" key="5">
    <source>
        <dbReference type="ARBA" id="ARBA00022824"/>
    </source>
</evidence>
<reference evidence="11 12" key="1">
    <citation type="journal article" date="2020" name="bioRxiv">
        <title>Metabolic contributions of an alphaproteobacterial endosymbiont in the apicomplexan Cardiosporidium cionae.</title>
        <authorList>
            <person name="Hunter E.S."/>
            <person name="Paight C.J."/>
            <person name="Lane C.E."/>
        </authorList>
    </citation>
    <scope>NUCLEOTIDE SEQUENCE [LARGE SCALE GENOMIC DNA]</scope>
    <source>
        <strain evidence="11">ESH_2018</strain>
    </source>
</reference>
<dbReference type="InterPro" id="IPR014371">
    <property type="entry name" value="Oat_ACAT_DAG_ARE"/>
</dbReference>
<evidence type="ECO:0000256" key="8">
    <source>
        <dbReference type="ARBA" id="ARBA00023315"/>
    </source>
</evidence>
<organism evidence="11 12">
    <name type="scientific">Cardiosporidium cionae</name>
    <dbReference type="NCBI Taxonomy" id="476202"/>
    <lineage>
        <taxon>Eukaryota</taxon>
        <taxon>Sar</taxon>
        <taxon>Alveolata</taxon>
        <taxon>Apicomplexa</taxon>
        <taxon>Aconoidasida</taxon>
        <taxon>Nephromycida</taxon>
        <taxon>Cardiosporidium</taxon>
    </lineage>
</organism>
<keyword evidence="3 9" id="KW-0808">Transferase</keyword>
<feature type="transmembrane region" description="Helical" evidence="10">
    <location>
        <begin position="362"/>
        <end position="389"/>
    </location>
</feature>
<evidence type="ECO:0000313" key="12">
    <source>
        <dbReference type="Proteomes" id="UP000823046"/>
    </source>
</evidence>